<dbReference type="EMBL" id="JAOVZW010000029">
    <property type="protein sequence ID" value="MCX8526150.1"/>
    <property type="molecule type" value="Genomic_DNA"/>
</dbReference>
<organism evidence="1 2">
    <name type="scientific">Chryseobacterium formosus</name>
    <dbReference type="NCBI Taxonomy" id="1537363"/>
    <lineage>
        <taxon>Bacteria</taxon>
        <taxon>Pseudomonadati</taxon>
        <taxon>Bacteroidota</taxon>
        <taxon>Flavobacteriia</taxon>
        <taxon>Flavobacteriales</taxon>
        <taxon>Weeksellaceae</taxon>
        <taxon>Chryseobacterium group</taxon>
        <taxon>Chryseobacterium</taxon>
    </lineage>
</organism>
<gene>
    <name evidence="1" type="ORF">OF897_19735</name>
</gene>
<comment type="caution">
    <text evidence="1">The sequence shown here is derived from an EMBL/GenBank/DDBJ whole genome shotgun (WGS) entry which is preliminary data.</text>
</comment>
<name>A0ABT3XWW7_9FLAO</name>
<protein>
    <recommendedName>
        <fullName evidence="3">Bacteriocin immunity protein</fullName>
    </recommendedName>
</protein>
<accession>A0ABT3XWW7</accession>
<dbReference type="Proteomes" id="UP001073122">
    <property type="component" value="Unassembled WGS sequence"/>
</dbReference>
<evidence type="ECO:0008006" key="3">
    <source>
        <dbReference type="Google" id="ProtNLM"/>
    </source>
</evidence>
<evidence type="ECO:0000313" key="2">
    <source>
        <dbReference type="Proteomes" id="UP001073122"/>
    </source>
</evidence>
<keyword evidence="2" id="KW-1185">Reference proteome</keyword>
<sequence>MTDLETILSWFQTGDMPTEEEFQETFSSFRLKNTKIPIAEVEGLESLLGGYEGGTWMFPEPIAQEPEETPQYD</sequence>
<proteinExistence type="predicted"/>
<evidence type="ECO:0000313" key="1">
    <source>
        <dbReference type="EMBL" id="MCX8526150.1"/>
    </source>
</evidence>
<dbReference type="RefSeq" id="WP_267267384.1">
    <property type="nucleotide sequence ID" value="NZ_JAOVZW010000029.1"/>
</dbReference>
<reference evidence="1" key="1">
    <citation type="submission" date="2022-10" db="EMBL/GenBank/DDBJ databases">
        <title>Chryseobacterium sp. nov., a novel bacterial species.</title>
        <authorList>
            <person name="Cao Y."/>
        </authorList>
    </citation>
    <scope>NUCLEOTIDE SEQUENCE</scope>
    <source>
        <strain evidence="1">CCTCC AB2015118</strain>
    </source>
</reference>